<evidence type="ECO:0000313" key="2">
    <source>
        <dbReference type="EMBL" id="SDP89960.1"/>
    </source>
</evidence>
<dbReference type="EMBL" id="FNJB01000021">
    <property type="protein sequence ID" value="SDP89960.1"/>
    <property type="molecule type" value="Genomic_DNA"/>
</dbReference>
<feature type="compositionally biased region" description="Low complexity" evidence="1">
    <location>
        <begin position="71"/>
        <end position="99"/>
    </location>
</feature>
<dbReference type="AlphaFoldDB" id="A0A1H0WGV6"/>
<feature type="region of interest" description="Disordered" evidence="1">
    <location>
        <begin position="1"/>
        <end position="20"/>
    </location>
</feature>
<accession>A0A1H0WGV6</accession>
<sequence length="192" mass="18877">MEGNRRGAGSTKSVGPVDLVPAPTPCMEIIKMKNNRMALATALVCLGLATAACSGETPAEQAPSSSNSTEAAPASGAPQSGSVATVATGAPAPSSVPAAEPEPPLSYPALPKGAPKDFPVPSGAKVSAVGADGSFSVTGEGAEKVLAFYRKALPDAGYKITSDEPTAVGFEGAAGKGKVAVDGDHVTVTISK</sequence>
<protein>
    <submittedName>
        <fullName evidence="2">Uncharacterized protein</fullName>
    </submittedName>
</protein>
<proteinExistence type="predicted"/>
<organism evidence="2 3">
    <name type="scientific">Actinokineospora alba</name>
    <dbReference type="NCBI Taxonomy" id="504798"/>
    <lineage>
        <taxon>Bacteria</taxon>
        <taxon>Bacillati</taxon>
        <taxon>Actinomycetota</taxon>
        <taxon>Actinomycetes</taxon>
        <taxon>Pseudonocardiales</taxon>
        <taxon>Pseudonocardiaceae</taxon>
        <taxon>Actinokineospora</taxon>
    </lineage>
</organism>
<dbReference type="STRING" id="504798.SAMN05421871_101644"/>
<name>A0A1H0WGV6_9PSEU</name>
<evidence type="ECO:0000313" key="3">
    <source>
        <dbReference type="Proteomes" id="UP000199651"/>
    </source>
</evidence>
<evidence type="ECO:0000256" key="1">
    <source>
        <dbReference type="SAM" id="MobiDB-lite"/>
    </source>
</evidence>
<feature type="region of interest" description="Disordered" evidence="1">
    <location>
        <begin position="56"/>
        <end position="113"/>
    </location>
</feature>
<dbReference type="Proteomes" id="UP000199651">
    <property type="component" value="Unassembled WGS sequence"/>
</dbReference>
<keyword evidence="3" id="KW-1185">Reference proteome</keyword>
<reference evidence="3" key="1">
    <citation type="submission" date="2016-10" db="EMBL/GenBank/DDBJ databases">
        <authorList>
            <person name="Varghese N."/>
            <person name="Submissions S."/>
        </authorList>
    </citation>
    <scope>NUCLEOTIDE SEQUENCE [LARGE SCALE GENOMIC DNA]</scope>
    <source>
        <strain evidence="3">IBRC-M 10655</strain>
    </source>
</reference>
<gene>
    <name evidence="2" type="ORF">SAMN05192558_12164</name>
</gene>